<proteinExistence type="predicted"/>
<protein>
    <submittedName>
        <fullName evidence="2">Uncharacterized protein</fullName>
    </submittedName>
</protein>
<feature type="region of interest" description="Disordered" evidence="1">
    <location>
        <begin position="108"/>
        <end position="194"/>
    </location>
</feature>
<feature type="non-terminal residue" evidence="2">
    <location>
        <position position="297"/>
    </location>
</feature>
<organism evidence="2 3">
    <name type="scientific">Halocaridina rubra</name>
    <name type="common">Hawaiian red shrimp</name>
    <dbReference type="NCBI Taxonomy" id="373956"/>
    <lineage>
        <taxon>Eukaryota</taxon>
        <taxon>Metazoa</taxon>
        <taxon>Ecdysozoa</taxon>
        <taxon>Arthropoda</taxon>
        <taxon>Crustacea</taxon>
        <taxon>Multicrustacea</taxon>
        <taxon>Malacostraca</taxon>
        <taxon>Eumalacostraca</taxon>
        <taxon>Eucarida</taxon>
        <taxon>Decapoda</taxon>
        <taxon>Pleocyemata</taxon>
        <taxon>Caridea</taxon>
        <taxon>Atyoidea</taxon>
        <taxon>Atyidae</taxon>
        <taxon>Halocaridina</taxon>
    </lineage>
</organism>
<evidence type="ECO:0000313" key="2">
    <source>
        <dbReference type="EMBL" id="KAK7037203.1"/>
    </source>
</evidence>
<dbReference type="Proteomes" id="UP001381693">
    <property type="component" value="Unassembled WGS sequence"/>
</dbReference>
<evidence type="ECO:0000313" key="3">
    <source>
        <dbReference type="Proteomes" id="UP001381693"/>
    </source>
</evidence>
<name>A0AAN8WLD6_HALRR</name>
<comment type="caution">
    <text evidence="2">The sequence shown here is derived from an EMBL/GenBank/DDBJ whole genome shotgun (WGS) entry which is preliminary data.</text>
</comment>
<dbReference type="EMBL" id="JAXCGZ010022130">
    <property type="protein sequence ID" value="KAK7037203.1"/>
    <property type="molecule type" value="Genomic_DNA"/>
</dbReference>
<feature type="compositionally biased region" description="Acidic residues" evidence="1">
    <location>
        <begin position="158"/>
        <end position="167"/>
    </location>
</feature>
<dbReference type="AlphaFoldDB" id="A0AAN8WLD6"/>
<feature type="region of interest" description="Disordered" evidence="1">
    <location>
        <begin position="263"/>
        <end position="297"/>
    </location>
</feature>
<reference evidence="2 3" key="1">
    <citation type="submission" date="2023-11" db="EMBL/GenBank/DDBJ databases">
        <title>Halocaridina rubra genome assembly.</title>
        <authorList>
            <person name="Smith C."/>
        </authorList>
    </citation>
    <scope>NUCLEOTIDE SEQUENCE [LARGE SCALE GENOMIC DNA]</scope>
    <source>
        <strain evidence="2">EP-1</strain>
        <tissue evidence="2">Whole</tissue>
    </source>
</reference>
<evidence type="ECO:0000256" key="1">
    <source>
        <dbReference type="SAM" id="MobiDB-lite"/>
    </source>
</evidence>
<gene>
    <name evidence="2" type="ORF">SK128_011044</name>
</gene>
<feature type="compositionally biased region" description="Polar residues" evidence="1">
    <location>
        <begin position="278"/>
        <end position="297"/>
    </location>
</feature>
<keyword evidence="3" id="KW-1185">Reference proteome</keyword>
<sequence>MNIPLMMTLPRANLAMRKGSDCRSQHESSGLALLNEKSRSMSGPSVVREKHNITFVNGESLSANYNGTYDGNANLFKEQMTFTGPEILITKVISGAFHRSASRLNISRSPEVQHKLKNPCKSSPGGVRRRRHSAIEPETHQDVEYAAEASDAAMSEGGDSDGNDQEGESSTGSSCQKIEPQVASPLSVSSSFSPDDRYWDREENGSHDWAWMEAKWQGLRKLRRQIPPAVEERLRKMRAKEWGKGRLRGLEERVKGLHLGLGSWRGPKHPNKNNNNNMCRSCSLTLSDEPQEQLSSP</sequence>
<feature type="compositionally biased region" description="Basic and acidic residues" evidence="1">
    <location>
        <begin position="133"/>
        <end position="143"/>
    </location>
</feature>
<accession>A0AAN8WLD6</accession>
<feature type="compositionally biased region" description="Low complexity" evidence="1">
    <location>
        <begin position="184"/>
        <end position="193"/>
    </location>
</feature>